<evidence type="ECO:0000256" key="2">
    <source>
        <dbReference type="ARBA" id="ARBA00007639"/>
    </source>
</evidence>
<dbReference type="PANTHER" id="PTHR46847:SF1">
    <property type="entry name" value="D-ALLOSE-BINDING PERIPLASMIC PROTEIN-RELATED"/>
    <property type="match status" value="1"/>
</dbReference>
<accession>A0A1G6CNX5</accession>
<name>A0A1G6CNX5_9HYPH</name>
<dbReference type="InterPro" id="IPR028082">
    <property type="entry name" value="Peripla_BP_I"/>
</dbReference>
<dbReference type="STRING" id="665467.SAMN02982931_02556"/>
<sequence>MIAKLTRRVVAGVAVALPLTGYGLADMARADTIEIAYLSPSFDVSDAWERVYYAMSGRLDELGVDYNVQQLAVANATDHAGQLAQIESVIQKGVDYVFLGATEYESAIPGLRKLKAAGIPTVVYNFLEPHEDEQARAMRYIAFDHEEGGRLAGAWAALALDGKGKIAILQGVPGVVSDQRMNGFRSVVDNFPDIEVVVGVHTDFDRVKAFDATQNLLAAQDDIDLIYGVSTAVGLGAGQAIRQAGKSDEIMSMGFGGTGDEITAMAEGWLSASPLRCIDDSGVAVADAFVQQMNGEDVSVVWSGPFKMIDADTDAAAMIEHCTRYSRPAMGR</sequence>
<dbReference type="EMBL" id="FMXQ01000005">
    <property type="protein sequence ID" value="SDB34576.1"/>
    <property type="molecule type" value="Genomic_DNA"/>
</dbReference>
<reference evidence="5 6" key="1">
    <citation type="submission" date="2016-10" db="EMBL/GenBank/DDBJ databases">
        <authorList>
            <person name="de Groot N.N."/>
        </authorList>
    </citation>
    <scope>NUCLEOTIDE SEQUENCE [LARGE SCALE GENOMIC DNA]</scope>
    <source>
        <strain evidence="5 6">ATCC 35022</strain>
    </source>
</reference>
<proteinExistence type="inferred from homology"/>
<gene>
    <name evidence="5" type="ORF">SAMN02982931_02556</name>
</gene>
<keyword evidence="6" id="KW-1185">Reference proteome</keyword>
<dbReference type="RefSeq" id="WP_210185609.1">
    <property type="nucleotide sequence ID" value="NZ_FMXQ01000005.1"/>
</dbReference>
<evidence type="ECO:0000256" key="1">
    <source>
        <dbReference type="ARBA" id="ARBA00004196"/>
    </source>
</evidence>
<evidence type="ECO:0000256" key="3">
    <source>
        <dbReference type="ARBA" id="ARBA00022729"/>
    </source>
</evidence>
<evidence type="ECO:0000313" key="5">
    <source>
        <dbReference type="EMBL" id="SDB34576.1"/>
    </source>
</evidence>
<dbReference type="Pfam" id="PF13407">
    <property type="entry name" value="Peripla_BP_4"/>
    <property type="match status" value="1"/>
</dbReference>
<keyword evidence="3" id="KW-0732">Signal</keyword>
<comment type="subcellular location">
    <subcellularLocation>
        <location evidence="1">Cell envelope</location>
    </subcellularLocation>
</comment>
<feature type="domain" description="Periplasmic binding protein" evidence="4">
    <location>
        <begin position="40"/>
        <end position="296"/>
    </location>
</feature>
<dbReference type="GO" id="GO:0030246">
    <property type="term" value="F:carbohydrate binding"/>
    <property type="evidence" value="ECO:0007669"/>
    <property type="project" value="UniProtKB-ARBA"/>
</dbReference>
<evidence type="ECO:0000259" key="4">
    <source>
        <dbReference type="Pfam" id="PF13407"/>
    </source>
</evidence>
<dbReference type="PANTHER" id="PTHR46847">
    <property type="entry name" value="D-ALLOSE-BINDING PERIPLASMIC PROTEIN-RELATED"/>
    <property type="match status" value="1"/>
</dbReference>
<dbReference type="Gene3D" id="3.40.50.2300">
    <property type="match status" value="2"/>
</dbReference>
<dbReference type="SUPFAM" id="SSF53822">
    <property type="entry name" value="Periplasmic binding protein-like I"/>
    <property type="match status" value="1"/>
</dbReference>
<dbReference type="Proteomes" id="UP000199071">
    <property type="component" value="Unassembled WGS sequence"/>
</dbReference>
<comment type="similarity">
    <text evidence="2">Belongs to the bacterial solute-binding protein 2 family.</text>
</comment>
<dbReference type="InterPro" id="IPR025997">
    <property type="entry name" value="SBP_2_dom"/>
</dbReference>
<dbReference type="GO" id="GO:0030313">
    <property type="term" value="C:cell envelope"/>
    <property type="evidence" value="ECO:0007669"/>
    <property type="project" value="UniProtKB-SubCell"/>
</dbReference>
<evidence type="ECO:0000313" key="6">
    <source>
        <dbReference type="Proteomes" id="UP000199071"/>
    </source>
</evidence>
<organism evidence="5 6">
    <name type="scientific">Bauldia litoralis</name>
    <dbReference type="NCBI Taxonomy" id="665467"/>
    <lineage>
        <taxon>Bacteria</taxon>
        <taxon>Pseudomonadati</taxon>
        <taxon>Pseudomonadota</taxon>
        <taxon>Alphaproteobacteria</taxon>
        <taxon>Hyphomicrobiales</taxon>
        <taxon>Kaistiaceae</taxon>
        <taxon>Bauldia</taxon>
    </lineage>
</organism>
<protein>
    <submittedName>
        <fullName evidence="5">Autoinducer 2-binding protein LuxP</fullName>
    </submittedName>
</protein>
<dbReference type="AlphaFoldDB" id="A0A1G6CNX5"/>